<reference evidence="1" key="1">
    <citation type="submission" date="2019-10" db="EMBL/GenBank/DDBJ databases">
        <title>Draft genome sequence of Panacibacter sp. KCS-6.</title>
        <authorList>
            <person name="Yim K.J."/>
        </authorList>
    </citation>
    <scope>NUCLEOTIDE SEQUENCE</scope>
    <source>
        <strain evidence="1">KCS-6</strain>
    </source>
</reference>
<sequence length="149" mass="17000">MSTIFTQGIESKDATLIYFNEYTVHYYSQSSNPWEAAYINCFQNNGAGDVRHTGYLIFTYPQHTTLPGQEPLQVKPTDIPATQINHLEKVNGKDFFFLYYALNRFNDVVNLLRFCKNQPGSMVVSADPLNHVWALCNNLHLANGAQYEV</sequence>
<dbReference type="RefSeq" id="WP_171607412.1">
    <property type="nucleotide sequence ID" value="NZ_WHPF01000005.1"/>
</dbReference>
<dbReference type="AlphaFoldDB" id="A0A8J8JT43"/>
<dbReference type="EMBL" id="WHPF01000005">
    <property type="protein sequence ID" value="NNV55488.1"/>
    <property type="molecule type" value="Genomic_DNA"/>
</dbReference>
<keyword evidence="2" id="KW-1185">Reference proteome</keyword>
<name>A0A8J8JT43_9BACT</name>
<comment type="caution">
    <text evidence="1">The sequence shown here is derived from an EMBL/GenBank/DDBJ whole genome shotgun (WGS) entry which is preliminary data.</text>
</comment>
<gene>
    <name evidence="1" type="ORF">GD597_08470</name>
</gene>
<protein>
    <submittedName>
        <fullName evidence="1">Uncharacterized protein</fullName>
    </submittedName>
</protein>
<accession>A0A8J8JT43</accession>
<dbReference type="Proteomes" id="UP000598971">
    <property type="component" value="Unassembled WGS sequence"/>
</dbReference>
<evidence type="ECO:0000313" key="2">
    <source>
        <dbReference type="Proteomes" id="UP000598971"/>
    </source>
</evidence>
<proteinExistence type="predicted"/>
<evidence type="ECO:0000313" key="1">
    <source>
        <dbReference type="EMBL" id="NNV55488.1"/>
    </source>
</evidence>
<organism evidence="1 2">
    <name type="scientific">Limnovirga soli</name>
    <dbReference type="NCBI Taxonomy" id="2656915"/>
    <lineage>
        <taxon>Bacteria</taxon>
        <taxon>Pseudomonadati</taxon>
        <taxon>Bacteroidota</taxon>
        <taxon>Chitinophagia</taxon>
        <taxon>Chitinophagales</taxon>
        <taxon>Chitinophagaceae</taxon>
        <taxon>Limnovirga</taxon>
    </lineage>
</organism>